<reference evidence="1 2" key="1">
    <citation type="submission" date="2018-03" db="EMBL/GenBank/DDBJ databases">
        <authorList>
            <person name="Nguyen K."/>
            <person name="Fouts D."/>
            <person name="Sutton G."/>
        </authorList>
    </citation>
    <scope>NUCLEOTIDE SEQUENCE [LARGE SCALE GENOMIC DNA]</scope>
    <source>
        <strain evidence="1 2">AU3578</strain>
    </source>
</reference>
<organism evidence="1 2">
    <name type="scientific">Burkholderia vietnamiensis</name>
    <dbReference type="NCBI Taxonomy" id="60552"/>
    <lineage>
        <taxon>Bacteria</taxon>
        <taxon>Pseudomonadati</taxon>
        <taxon>Pseudomonadota</taxon>
        <taxon>Betaproteobacteria</taxon>
        <taxon>Burkholderiales</taxon>
        <taxon>Burkholderiaceae</taxon>
        <taxon>Burkholderia</taxon>
        <taxon>Burkholderia cepacia complex</taxon>
    </lineage>
</organism>
<gene>
    <name evidence="1" type="ORF">C6T65_25750</name>
</gene>
<sequence>MLDNMKPRESLQNCARDMDRRNQHQRAITVELCGGRPTSEAYDCCQQVGDVDSPTRDCEDLADDAQDKCFA</sequence>
<dbReference type="EMBL" id="PVHK01000189">
    <property type="protein sequence ID" value="PRH39552.1"/>
    <property type="molecule type" value="Genomic_DNA"/>
</dbReference>
<accession>A0AA45BB79</accession>
<comment type="caution">
    <text evidence="1">The sequence shown here is derived from an EMBL/GenBank/DDBJ whole genome shotgun (WGS) entry which is preliminary data.</text>
</comment>
<proteinExistence type="predicted"/>
<protein>
    <submittedName>
        <fullName evidence="1">Uncharacterized protein</fullName>
    </submittedName>
</protein>
<evidence type="ECO:0000313" key="1">
    <source>
        <dbReference type="EMBL" id="PRH39552.1"/>
    </source>
</evidence>
<name>A0AA45BB79_BURVI</name>
<evidence type="ECO:0000313" key="2">
    <source>
        <dbReference type="Proteomes" id="UP000237632"/>
    </source>
</evidence>
<dbReference type="Proteomes" id="UP000237632">
    <property type="component" value="Unassembled WGS sequence"/>
</dbReference>
<dbReference type="AlphaFoldDB" id="A0AA45BB79"/>